<reference evidence="8" key="1">
    <citation type="journal article" date="2012" name="Nat. Genet.">
        <title>Lifestyle transitions in plant pathogenic Colletotrichum fungi deciphered by genome and transcriptome analyses.</title>
        <authorList>
            <person name="O'Connell R.J."/>
            <person name="Thon M.R."/>
            <person name="Hacquard S."/>
            <person name="Amyotte S.G."/>
            <person name="Kleemann J."/>
            <person name="Torres M.F."/>
            <person name="Damm U."/>
            <person name="Buiate E.A."/>
            <person name="Epstein L."/>
            <person name="Alkan N."/>
            <person name="Altmueller J."/>
            <person name="Alvarado-Balderrama L."/>
            <person name="Bauser C.A."/>
            <person name="Becker C."/>
            <person name="Birren B.W."/>
            <person name="Chen Z."/>
            <person name="Choi J."/>
            <person name="Crouch J.A."/>
            <person name="Duvick J.P."/>
            <person name="Farman M.A."/>
            <person name="Gan P."/>
            <person name="Heiman D."/>
            <person name="Henrissat B."/>
            <person name="Howard R.J."/>
            <person name="Kabbage M."/>
            <person name="Koch C."/>
            <person name="Kracher B."/>
            <person name="Kubo Y."/>
            <person name="Law A.D."/>
            <person name="Lebrun M.-H."/>
            <person name="Lee Y.-H."/>
            <person name="Miyara I."/>
            <person name="Moore N."/>
            <person name="Neumann U."/>
            <person name="Nordstroem K."/>
            <person name="Panaccione D.G."/>
            <person name="Panstruga R."/>
            <person name="Place M."/>
            <person name="Proctor R.H."/>
            <person name="Prusky D."/>
            <person name="Rech G."/>
            <person name="Reinhardt R."/>
            <person name="Rollins J.A."/>
            <person name="Rounsley S."/>
            <person name="Schardl C.L."/>
            <person name="Schwartz D.C."/>
            <person name="Shenoy N."/>
            <person name="Shirasu K."/>
            <person name="Sikhakolli U.R."/>
            <person name="Stueber K."/>
            <person name="Sukno S.A."/>
            <person name="Sweigard J.A."/>
            <person name="Takano Y."/>
            <person name="Takahara H."/>
            <person name="Trail F."/>
            <person name="van der Does H.C."/>
            <person name="Voll L.M."/>
            <person name="Will I."/>
            <person name="Young S."/>
            <person name="Zeng Q."/>
            <person name="Zhang J."/>
            <person name="Zhou S."/>
            <person name="Dickman M.B."/>
            <person name="Schulze-Lefert P."/>
            <person name="Ver Loren van Themaat E."/>
            <person name="Ma L.-J."/>
            <person name="Vaillancourt L.J."/>
        </authorList>
    </citation>
    <scope>NUCLEOTIDE SEQUENCE [LARGE SCALE GENOMIC DNA]</scope>
    <source>
        <strain evidence="8">M1.001 / M2 / FGSC 10212</strain>
    </source>
</reference>
<feature type="repeat" description="ANK" evidence="3">
    <location>
        <begin position="1224"/>
        <end position="1256"/>
    </location>
</feature>
<dbReference type="Pfam" id="PF12796">
    <property type="entry name" value="Ank_2"/>
    <property type="match status" value="6"/>
</dbReference>
<feature type="region of interest" description="Disordered" evidence="4">
    <location>
        <begin position="172"/>
        <end position="201"/>
    </location>
</feature>
<proteinExistence type="predicted"/>
<name>E3Q7S0_COLGM</name>
<feature type="repeat" description="ANK" evidence="3">
    <location>
        <begin position="1083"/>
        <end position="1117"/>
    </location>
</feature>
<dbReference type="Gene3D" id="3.40.50.300">
    <property type="entry name" value="P-loop containing nucleotide triphosphate hydrolases"/>
    <property type="match status" value="1"/>
</dbReference>
<evidence type="ECO:0000313" key="7">
    <source>
        <dbReference type="EMBL" id="EFQ26932.1"/>
    </source>
</evidence>
<dbReference type="SUPFAM" id="SSF48403">
    <property type="entry name" value="Ankyrin repeat"/>
    <property type="match status" value="2"/>
</dbReference>
<dbReference type="STRING" id="645133.E3Q7S0"/>
<gene>
    <name evidence="7" type="ORF">GLRG_02103</name>
</gene>
<dbReference type="SUPFAM" id="SSF52540">
    <property type="entry name" value="P-loop containing nucleoside triphosphate hydrolases"/>
    <property type="match status" value="1"/>
</dbReference>
<evidence type="ECO:0000259" key="6">
    <source>
        <dbReference type="Pfam" id="PF24883"/>
    </source>
</evidence>
<keyword evidence="8" id="KW-1185">Reference proteome</keyword>
<feature type="repeat" description="ANK" evidence="3">
    <location>
        <begin position="1257"/>
        <end position="1289"/>
    </location>
</feature>
<dbReference type="RefSeq" id="XP_008090952.1">
    <property type="nucleotide sequence ID" value="XM_008092761.1"/>
</dbReference>
<dbReference type="VEuPathDB" id="FungiDB:GLRG_02103"/>
<dbReference type="PRINTS" id="PR01415">
    <property type="entry name" value="ANKYRIN"/>
</dbReference>
<feature type="domain" description="NACHT-NTPase and P-loop NTPases N-terminal" evidence="5">
    <location>
        <begin position="8"/>
        <end position="138"/>
    </location>
</feature>
<organism evidence="8">
    <name type="scientific">Colletotrichum graminicola (strain M1.001 / M2 / FGSC 10212)</name>
    <name type="common">Maize anthracnose fungus</name>
    <name type="synonym">Glomerella graminicola</name>
    <dbReference type="NCBI Taxonomy" id="645133"/>
    <lineage>
        <taxon>Eukaryota</taxon>
        <taxon>Fungi</taxon>
        <taxon>Dikarya</taxon>
        <taxon>Ascomycota</taxon>
        <taxon>Pezizomycotina</taxon>
        <taxon>Sordariomycetes</taxon>
        <taxon>Hypocreomycetidae</taxon>
        <taxon>Glomerellales</taxon>
        <taxon>Glomerellaceae</taxon>
        <taxon>Colletotrichum</taxon>
        <taxon>Colletotrichum graminicola species complex</taxon>
    </lineage>
</organism>
<dbReference type="InterPro" id="IPR002110">
    <property type="entry name" value="Ankyrin_rpt"/>
</dbReference>
<evidence type="ECO:0000256" key="2">
    <source>
        <dbReference type="ARBA" id="ARBA00023043"/>
    </source>
</evidence>
<dbReference type="PROSITE" id="PS50088">
    <property type="entry name" value="ANK_REPEAT"/>
    <property type="match status" value="12"/>
</dbReference>
<dbReference type="OrthoDB" id="4823281at2759"/>
<dbReference type="HOGENOM" id="CLU_000288_34_14_1"/>
<feature type="repeat" description="ANK" evidence="3">
    <location>
        <begin position="1048"/>
        <end position="1074"/>
    </location>
</feature>
<dbReference type="Gene3D" id="1.25.40.20">
    <property type="entry name" value="Ankyrin repeat-containing domain"/>
    <property type="match status" value="3"/>
</dbReference>
<dbReference type="InterPro" id="IPR036770">
    <property type="entry name" value="Ankyrin_rpt-contain_sf"/>
</dbReference>
<keyword evidence="2 3" id="KW-0040">ANK repeat</keyword>
<feature type="repeat" description="ANK" evidence="3">
    <location>
        <begin position="935"/>
        <end position="967"/>
    </location>
</feature>
<feature type="repeat" description="ANK" evidence="3">
    <location>
        <begin position="836"/>
        <end position="868"/>
    </location>
</feature>
<keyword evidence="1" id="KW-0677">Repeat</keyword>
<sequence length="1347" mass="147716">MDPLSITASTITVVQALIAAYDTIKHIKDLPKAFAEVGRNLPLVKETLDLAQQTFKADKTDEDVQSVIQPALAECLKRANTIKGIFSEIDPNSQNEDGSGAKEWSVFVRFYRTKVVPLGKAHKVEVLMRGILSRLKVLAIHHVFKAHAESLGQMEKLEGAIKALAEVEPSLPDSEFDGGPGRNTTLHISDRGRGVVSNGEHSKITMGNMTKYNAAGDMNFECDPKSSPVEWLRHVSKPLDFEKTHAESFRIAQRTPKAGRWFLKSTEFEEQWRDGGLRKLWCHGIPGTGKTVLSSIIINHLRARFSSNPEIACVFIYFDHRQHQDHCLTKLLCSMILQLSRGAKHLSAKIQEAHGAWKSTQQMPAERDYLKMLKSQAKGFKRIFFVVDALDECLDDELETNTLNGFLGVCRELPDSFRLLFTSRPVSKFKTLTDPGCELPIAAHDDDISAYLHRFIESRPQLNGIVEKGCKADPSFRAKTLATITDKSHGMQVFLLAHLHIKSLASTHSLAGLKSGLTQLSTSPDDVYATALDRIKKQDRPRRELALKALNWLVNTERQLSVDELTHALAIHNGAEESRSPAWQLPRASDIAGIEDALISACVGIVVVLTDADKKRIVRLTHGTAEEYIKRNQAAVFPDEDSMSPSLLTRTCLYCLAGLPVSTERPTEPRTDDVCREYPLYGYAANFWGLHLDKATGPKGGDLYKLAWRFVSDRPRLDAAVRAMTDPRVAHEANASSVHVAAFFGLEKLVRKAIANGRDINLNAQTRRGETPLHWAATHGRRAFAEFLVREGVELNVPNADRRTALHKAIMGGGDGALVDTILAASGLNLELEDAEGYTCLRWAARYGQLRTVEALLSAGADADAADRDGYTALRWAAHEGYKPNIKALVHSGASVGASGRDGWTLLKWAAQEGQDDMVRFLVKRRADPDAADADGLTALRWAMRYRRATTARLLIQARADVNRPDNQGDQPLYAAVKDCCGPGDGGGGGKASTSLLWLLLESGADVNAQAGGDYGQTPLHLAASAGRGSVVWLLLENGADPRRLDSRNRTPLHCAAASGDVEVCRMLLRKDGDYLVHAADQHGKTPLHVAATEENSNSAVIGVLLEHGADLRRVDSERRTALHCAIRGEHVEVCRALVWNAGEAREALLLAVDDERRSPLHQAASWGNLVVVGMLLDQGASVDARDRWGMTALHVAVSQGYEEVADLLLRSGADVHAVAARRRKRTAMHIAAHLGHVGVVEVLLRHGAVVDARDGGGETPMNLAVAKGHRKVRDFLIERGAEVQSLNGRGLTPVHQQAVPVEAGVTETVYAASEEERVELNGTPIQNEAKSWWKGDRRFAARVEDE</sequence>
<feature type="repeat" description="ANK" evidence="3">
    <location>
        <begin position="869"/>
        <end position="901"/>
    </location>
</feature>
<feature type="repeat" description="ANK" evidence="3">
    <location>
        <begin position="1189"/>
        <end position="1221"/>
    </location>
</feature>
<dbReference type="PROSITE" id="PS50297">
    <property type="entry name" value="ANK_REP_REGION"/>
    <property type="match status" value="11"/>
</dbReference>
<dbReference type="EMBL" id="GG697336">
    <property type="protein sequence ID" value="EFQ26932.1"/>
    <property type="molecule type" value="Genomic_DNA"/>
</dbReference>
<dbReference type="Pfam" id="PF24883">
    <property type="entry name" value="NPHP3_N"/>
    <property type="match status" value="1"/>
</dbReference>
<dbReference type="PANTHER" id="PTHR24126:SF14">
    <property type="entry name" value="ANK_REP_REGION DOMAIN-CONTAINING PROTEIN"/>
    <property type="match status" value="1"/>
</dbReference>
<accession>E3Q7S0</accession>
<dbReference type="eggNOG" id="KOG4177">
    <property type="taxonomic scope" value="Eukaryota"/>
</dbReference>
<dbReference type="SMART" id="SM00248">
    <property type="entry name" value="ANK"/>
    <property type="match status" value="16"/>
</dbReference>
<dbReference type="InterPro" id="IPR056884">
    <property type="entry name" value="NPHP3-like_N"/>
</dbReference>
<dbReference type="Pfam" id="PF13637">
    <property type="entry name" value="Ank_4"/>
    <property type="match status" value="1"/>
</dbReference>
<protein>
    <submittedName>
        <fullName evidence="7">Uncharacterized protein</fullName>
    </submittedName>
</protein>
<feature type="repeat" description="ANK" evidence="3">
    <location>
        <begin position="902"/>
        <end position="934"/>
    </location>
</feature>
<evidence type="ECO:0000256" key="1">
    <source>
        <dbReference type="ARBA" id="ARBA00022737"/>
    </source>
</evidence>
<dbReference type="PANTHER" id="PTHR24126">
    <property type="entry name" value="ANKYRIN REPEAT, PH AND SEC7 DOMAIN CONTAINING PROTEIN SECG-RELATED"/>
    <property type="match status" value="1"/>
</dbReference>
<dbReference type="Pfam" id="PF17107">
    <property type="entry name" value="SesA"/>
    <property type="match status" value="1"/>
</dbReference>
<evidence type="ECO:0000256" key="3">
    <source>
        <dbReference type="PROSITE-ProRule" id="PRU00023"/>
    </source>
</evidence>
<evidence type="ECO:0000259" key="5">
    <source>
        <dbReference type="Pfam" id="PF17107"/>
    </source>
</evidence>
<feature type="repeat" description="ANK" evidence="3">
    <location>
        <begin position="1015"/>
        <end position="1047"/>
    </location>
</feature>
<dbReference type="Proteomes" id="UP000008782">
    <property type="component" value="Unassembled WGS sequence"/>
</dbReference>
<dbReference type="GeneID" id="24407468"/>
<feature type="repeat" description="ANK" evidence="3">
    <location>
        <begin position="768"/>
        <end position="800"/>
    </location>
</feature>
<feature type="domain" description="Nephrocystin 3-like N-terminal" evidence="6">
    <location>
        <begin position="259"/>
        <end position="424"/>
    </location>
</feature>
<evidence type="ECO:0000256" key="4">
    <source>
        <dbReference type="SAM" id="MobiDB-lite"/>
    </source>
</evidence>
<feature type="repeat" description="ANK" evidence="3">
    <location>
        <begin position="1156"/>
        <end position="1188"/>
    </location>
</feature>
<evidence type="ECO:0000313" key="8">
    <source>
        <dbReference type="Proteomes" id="UP000008782"/>
    </source>
</evidence>
<dbReference type="InterPro" id="IPR031352">
    <property type="entry name" value="SesA"/>
</dbReference>
<dbReference type="InterPro" id="IPR027417">
    <property type="entry name" value="P-loop_NTPase"/>
</dbReference>